<sequence length="66" mass="7494">MLHKLKFRNGSTTRLILASETITGHKFMFGRGFYSSPSTPNAYHFAIILVETLKTKELGYNATKKE</sequence>
<comment type="caution">
    <text evidence="1">The sequence shown here is derived from an EMBL/GenBank/DDBJ whole genome shotgun (WGS) entry which is preliminary data.</text>
</comment>
<protein>
    <submittedName>
        <fullName evidence="1">Uncharacterized protein</fullName>
    </submittedName>
</protein>
<dbReference type="Proteomes" id="UP001180020">
    <property type="component" value="Unassembled WGS sequence"/>
</dbReference>
<dbReference type="AlphaFoldDB" id="A0AAV9FM30"/>
<gene>
    <name evidence="1" type="ORF">QJS10_CPA01g01798</name>
</gene>
<keyword evidence="2" id="KW-1185">Reference proteome</keyword>
<name>A0AAV9FM30_ACOCL</name>
<evidence type="ECO:0000313" key="2">
    <source>
        <dbReference type="Proteomes" id="UP001180020"/>
    </source>
</evidence>
<evidence type="ECO:0000313" key="1">
    <source>
        <dbReference type="EMBL" id="KAK1326522.1"/>
    </source>
</evidence>
<proteinExistence type="predicted"/>
<organism evidence="1 2">
    <name type="scientific">Acorus calamus</name>
    <name type="common">Sweet flag</name>
    <dbReference type="NCBI Taxonomy" id="4465"/>
    <lineage>
        <taxon>Eukaryota</taxon>
        <taxon>Viridiplantae</taxon>
        <taxon>Streptophyta</taxon>
        <taxon>Embryophyta</taxon>
        <taxon>Tracheophyta</taxon>
        <taxon>Spermatophyta</taxon>
        <taxon>Magnoliopsida</taxon>
        <taxon>Liliopsida</taxon>
        <taxon>Acoraceae</taxon>
        <taxon>Acorus</taxon>
    </lineage>
</organism>
<accession>A0AAV9FM30</accession>
<reference evidence="1" key="2">
    <citation type="submission" date="2023-06" db="EMBL/GenBank/DDBJ databases">
        <authorList>
            <person name="Ma L."/>
            <person name="Liu K.-W."/>
            <person name="Li Z."/>
            <person name="Hsiao Y.-Y."/>
            <person name="Qi Y."/>
            <person name="Fu T."/>
            <person name="Tang G."/>
            <person name="Zhang D."/>
            <person name="Sun W.-H."/>
            <person name="Liu D.-K."/>
            <person name="Li Y."/>
            <person name="Chen G.-Z."/>
            <person name="Liu X.-D."/>
            <person name="Liao X.-Y."/>
            <person name="Jiang Y.-T."/>
            <person name="Yu X."/>
            <person name="Hao Y."/>
            <person name="Huang J."/>
            <person name="Zhao X.-W."/>
            <person name="Ke S."/>
            <person name="Chen Y.-Y."/>
            <person name="Wu W.-L."/>
            <person name="Hsu J.-L."/>
            <person name="Lin Y.-F."/>
            <person name="Huang M.-D."/>
            <person name="Li C.-Y."/>
            <person name="Huang L."/>
            <person name="Wang Z.-W."/>
            <person name="Zhao X."/>
            <person name="Zhong W.-Y."/>
            <person name="Peng D.-H."/>
            <person name="Ahmad S."/>
            <person name="Lan S."/>
            <person name="Zhang J.-S."/>
            <person name="Tsai W.-C."/>
            <person name="Van De Peer Y."/>
            <person name="Liu Z.-J."/>
        </authorList>
    </citation>
    <scope>NUCLEOTIDE SEQUENCE</scope>
    <source>
        <strain evidence="1">CP</strain>
        <tissue evidence="1">Leaves</tissue>
    </source>
</reference>
<reference evidence="1" key="1">
    <citation type="journal article" date="2023" name="Nat. Commun.">
        <title>Diploid and tetraploid genomes of Acorus and the evolution of monocots.</title>
        <authorList>
            <person name="Ma L."/>
            <person name="Liu K.W."/>
            <person name="Li Z."/>
            <person name="Hsiao Y.Y."/>
            <person name="Qi Y."/>
            <person name="Fu T."/>
            <person name="Tang G.D."/>
            <person name="Zhang D."/>
            <person name="Sun W.H."/>
            <person name="Liu D.K."/>
            <person name="Li Y."/>
            <person name="Chen G.Z."/>
            <person name="Liu X.D."/>
            <person name="Liao X.Y."/>
            <person name="Jiang Y.T."/>
            <person name="Yu X."/>
            <person name="Hao Y."/>
            <person name="Huang J."/>
            <person name="Zhao X.W."/>
            <person name="Ke S."/>
            <person name="Chen Y.Y."/>
            <person name="Wu W.L."/>
            <person name="Hsu J.L."/>
            <person name="Lin Y.F."/>
            <person name="Huang M.D."/>
            <person name="Li C.Y."/>
            <person name="Huang L."/>
            <person name="Wang Z.W."/>
            <person name="Zhao X."/>
            <person name="Zhong W.Y."/>
            <person name="Peng D.H."/>
            <person name="Ahmad S."/>
            <person name="Lan S."/>
            <person name="Zhang J.S."/>
            <person name="Tsai W.C."/>
            <person name="Van de Peer Y."/>
            <person name="Liu Z.J."/>
        </authorList>
    </citation>
    <scope>NUCLEOTIDE SEQUENCE</scope>
    <source>
        <strain evidence="1">CP</strain>
    </source>
</reference>
<dbReference type="EMBL" id="JAUJYO010000001">
    <property type="protein sequence ID" value="KAK1326522.1"/>
    <property type="molecule type" value="Genomic_DNA"/>
</dbReference>